<dbReference type="PROSITE" id="PS50125">
    <property type="entry name" value="GUANYLATE_CYCLASE_2"/>
    <property type="match status" value="1"/>
</dbReference>
<feature type="coiled-coil region" evidence="20">
    <location>
        <begin position="878"/>
        <end position="905"/>
    </location>
</feature>
<dbReference type="Gene3D" id="3.30.70.1230">
    <property type="entry name" value="Nucleotide cyclase"/>
    <property type="match status" value="1"/>
</dbReference>
<dbReference type="SUPFAM" id="SSF53822">
    <property type="entry name" value="Periplasmic binding protein-like I"/>
    <property type="match status" value="1"/>
</dbReference>
<accession>A0A5N4D446</accession>
<evidence type="ECO:0000313" key="25">
    <source>
        <dbReference type="EMBL" id="KAB1265855.1"/>
    </source>
</evidence>
<keyword evidence="16 19" id="KW-0141">cGMP biosynthesis</keyword>
<dbReference type="PROSITE" id="PS00452">
    <property type="entry name" value="GUANYLATE_CYCLASE_1"/>
    <property type="match status" value="1"/>
</dbReference>
<dbReference type="GO" id="GO:0004016">
    <property type="term" value="F:adenylate cyclase activity"/>
    <property type="evidence" value="ECO:0007669"/>
    <property type="project" value="TreeGrafter"/>
</dbReference>
<evidence type="ECO:0000256" key="2">
    <source>
        <dbReference type="ARBA" id="ARBA00004115"/>
    </source>
</evidence>
<evidence type="ECO:0000256" key="16">
    <source>
        <dbReference type="ARBA" id="ARBA00023293"/>
    </source>
</evidence>
<keyword evidence="7" id="KW-0547">Nucleotide-binding</keyword>
<keyword evidence="4" id="KW-0716">Sensory transduction</keyword>
<dbReference type="GO" id="GO:0005789">
    <property type="term" value="C:endoplasmic reticulum membrane"/>
    <property type="evidence" value="ECO:0007669"/>
    <property type="project" value="UniProtKB-SubCell"/>
</dbReference>
<dbReference type="PANTHER" id="PTHR11920">
    <property type="entry name" value="GUANYLYL CYCLASE"/>
    <property type="match status" value="1"/>
</dbReference>
<evidence type="ECO:0000256" key="10">
    <source>
        <dbReference type="ARBA" id="ARBA00023134"/>
    </source>
</evidence>
<evidence type="ECO:0000256" key="9">
    <source>
        <dbReference type="ARBA" id="ARBA00022989"/>
    </source>
</evidence>
<keyword evidence="17" id="KW-0844">Vision</keyword>
<dbReference type="GO" id="GO:0001653">
    <property type="term" value="F:peptide receptor activity"/>
    <property type="evidence" value="ECO:0007669"/>
    <property type="project" value="TreeGrafter"/>
</dbReference>
<dbReference type="EC" id="4.6.1.2" evidence="19"/>
<dbReference type="PROSITE" id="PS50011">
    <property type="entry name" value="PROTEIN_KINASE_DOM"/>
    <property type="match status" value="1"/>
</dbReference>
<dbReference type="GO" id="GO:0005525">
    <property type="term" value="F:GTP binding"/>
    <property type="evidence" value="ECO:0007669"/>
    <property type="project" value="UniProtKB-KW"/>
</dbReference>
<keyword evidence="20" id="KW-0175">Coiled coil</keyword>
<proteinExistence type="inferred from homology"/>
<keyword evidence="12" id="KW-1015">Disulfide bond</keyword>
<dbReference type="GO" id="GO:0004383">
    <property type="term" value="F:guanylate cyclase activity"/>
    <property type="evidence" value="ECO:0007669"/>
    <property type="project" value="UniProtKB-EC"/>
</dbReference>
<dbReference type="CDD" id="cd14043">
    <property type="entry name" value="PK_GC-2D"/>
    <property type="match status" value="1"/>
</dbReference>
<dbReference type="GO" id="GO:0035556">
    <property type="term" value="P:intracellular signal transduction"/>
    <property type="evidence" value="ECO:0007669"/>
    <property type="project" value="InterPro"/>
</dbReference>
<keyword evidence="9 22" id="KW-1133">Transmembrane helix</keyword>
<keyword evidence="10" id="KW-0342">GTP-binding</keyword>
<sequence length="1166" mass="126664">MTACALLAGGFRDRGLRAPAHWAPSPPRLPRTPPGPRPPLRLLLLLLLLLPRSALSAAFTVGVLGPWACDPIFARARPDLAARLAAARLNHDAALKGGPRFEVALLPEPCRTPGSLGAVSSALTRVSGLVGPVNPAACRPAELLAQEAGVALVPWGCPGTRATGTTAPAVTPAADALYALLRAFRWAHVALVTAPQDLWVEAGRALSTALRARGLPVALVTSMEPSDLSGAREALRRVRDGPRVRAVIMVMHSVLLGGEEQRRLLEAAEELGLADGSLVFLPFDTLHYALSPGPDALAALVNSSQLRRAHDAVLTLTRHCPTGSSVLDSLRRAQEHRELPPDLNLQQVSPLFGTIYDAVFLLAGGVARARAAAGGSWVSGAAVAHHVQDAQVPGFCGALGGAEEPPFVLLDTDAAGDRLFATYVLDPTRGSFYSAGTPVHFPRGGRGPGPDPSCWFDPDVICNGGVEPGLVFIGFLLVVGMGLTGAFLAHYFRHRLLHIQMVSGPNKIILTLDDITFIHPQGGSSRKVAQGSRLSLATRSVSDIRSVHSQAPDSTNIGLYEGDWVWLKKFPGDQHIAIRPATKTVFSKREKLYVEGSPPPCPHMPYRPFHSPFLSIFQSKTDLNNSLLPALLPGQKMPVNLPPQIRELRHENLALYLGLFLAGGAGGPAAPGEGTLAVVSEHCARGSLQDLLAQRDIKLDWMFKSSLLLDLIKGIRYLHHRGVAHGRLKSRNCVVDGRFVLKITDHGHGRLLEAQRVLPEPPSAEDQLWTAPELLRDPALERRGTLAGDVFSLGIIMQEVVCRSAPYAMLELTPEEVVKRVQSPPPLCRPSVSMDQAPMECIQLMKQCWAEQPELRPSMDRTFDLFKSINKGRKMNIIDSMLRMLEQYSSNLEDLIRERTEELELEKQKTDRLLTQMLPPSVAEALKMGTPVEPEYFEEVTLYFSDIVGFTTISAMSEPIEVVDLLNDLYTLFDAIIGSHDVYKVETIGDAYMVASGLPQRNGQRHAAEIANMALDILSAVGSFRMRHMPEVPVRIRIGLHSGPCVAGVVGLTMPRYCLFGDTVNTASRMESTGLPYRIHVNISTVRILCALNEGFQTEVRGRTELKGKGAEDTYWLVGRRGFNKPIPKPPDLQPGASNHGISLQEIPAERRQKLEKARPGQFSGK</sequence>
<organism evidence="25 26">
    <name type="scientific">Camelus dromedarius</name>
    <name type="common">Dromedary</name>
    <name type="synonym">Arabian camel</name>
    <dbReference type="NCBI Taxonomy" id="9838"/>
    <lineage>
        <taxon>Eukaryota</taxon>
        <taxon>Metazoa</taxon>
        <taxon>Chordata</taxon>
        <taxon>Craniata</taxon>
        <taxon>Vertebrata</taxon>
        <taxon>Euteleostomi</taxon>
        <taxon>Mammalia</taxon>
        <taxon>Eutheria</taxon>
        <taxon>Laurasiatheria</taxon>
        <taxon>Artiodactyla</taxon>
        <taxon>Tylopoda</taxon>
        <taxon>Camelidae</taxon>
        <taxon>Camelus</taxon>
    </lineage>
</organism>
<dbReference type="GO" id="GO:0004672">
    <property type="term" value="F:protein kinase activity"/>
    <property type="evidence" value="ECO:0007669"/>
    <property type="project" value="InterPro"/>
</dbReference>
<dbReference type="InterPro" id="IPR018297">
    <property type="entry name" value="A/G_cyclase_CS"/>
</dbReference>
<feature type="transmembrane region" description="Helical" evidence="22">
    <location>
        <begin position="470"/>
        <end position="492"/>
    </location>
</feature>
<dbReference type="GO" id="GO:0005886">
    <property type="term" value="C:plasma membrane"/>
    <property type="evidence" value="ECO:0007669"/>
    <property type="project" value="TreeGrafter"/>
</dbReference>
<dbReference type="InterPro" id="IPR011645">
    <property type="entry name" value="HNOB_dom_associated"/>
</dbReference>
<dbReference type="SUPFAM" id="SSF55073">
    <property type="entry name" value="Nucleotide cyclase"/>
    <property type="match status" value="1"/>
</dbReference>
<evidence type="ECO:0000256" key="19">
    <source>
        <dbReference type="RuleBase" id="RU003431"/>
    </source>
</evidence>
<dbReference type="InterPro" id="IPR000719">
    <property type="entry name" value="Prot_kinase_dom"/>
</dbReference>
<dbReference type="GO" id="GO:0007601">
    <property type="term" value="P:visual perception"/>
    <property type="evidence" value="ECO:0007669"/>
    <property type="project" value="UniProtKB-KW"/>
</dbReference>
<comment type="subcellular location">
    <subcellularLocation>
        <location evidence="2">Endoplasmic reticulum membrane</location>
        <topology evidence="2">Single-pass type I membrane protein</topology>
    </subcellularLocation>
    <subcellularLocation>
        <location evidence="3">Photoreceptor outer segment membrane</location>
        <topology evidence="3">Single-pass type I membrane protein</topology>
    </subcellularLocation>
</comment>
<comment type="catalytic activity">
    <reaction evidence="1 19">
        <text>GTP = 3',5'-cyclic GMP + diphosphate</text>
        <dbReference type="Rhea" id="RHEA:13665"/>
        <dbReference type="ChEBI" id="CHEBI:33019"/>
        <dbReference type="ChEBI" id="CHEBI:37565"/>
        <dbReference type="ChEBI" id="CHEBI:57746"/>
        <dbReference type="EC" id="4.6.1.2"/>
    </reaction>
</comment>
<evidence type="ECO:0000256" key="11">
    <source>
        <dbReference type="ARBA" id="ARBA00023136"/>
    </source>
</evidence>
<dbReference type="Gene3D" id="1.10.510.10">
    <property type="entry name" value="Transferase(Phosphotransferase) domain 1"/>
    <property type="match status" value="1"/>
</dbReference>
<dbReference type="Proteomes" id="UP000299084">
    <property type="component" value="Unassembled WGS sequence"/>
</dbReference>
<dbReference type="Gene3D" id="3.40.50.2300">
    <property type="match status" value="1"/>
</dbReference>
<keyword evidence="8" id="KW-0256">Endoplasmic reticulum</keyword>
<keyword evidence="5 22" id="KW-0812">Transmembrane</keyword>
<feature type="region of interest" description="Disordered" evidence="21">
    <location>
        <begin position="1126"/>
        <end position="1166"/>
    </location>
</feature>
<keyword evidence="26" id="KW-1185">Reference proteome</keyword>
<keyword evidence="13" id="KW-0325">Glycoprotein</keyword>
<dbReference type="SUPFAM" id="SSF56112">
    <property type="entry name" value="Protein kinase-like (PK-like)"/>
    <property type="match status" value="1"/>
</dbReference>
<evidence type="ECO:0000256" key="21">
    <source>
        <dbReference type="SAM" id="MobiDB-lite"/>
    </source>
</evidence>
<dbReference type="FunFam" id="3.30.70.1230:FF:000013">
    <property type="entry name" value="Guanylate cyclase"/>
    <property type="match status" value="1"/>
</dbReference>
<dbReference type="GO" id="GO:0007168">
    <property type="term" value="P:receptor guanylyl cyclase signaling pathway"/>
    <property type="evidence" value="ECO:0007669"/>
    <property type="project" value="TreeGrafter"/>
</dbReference>
<evidence type="ECO:0000256" key="12">
    <source>
        <dbReference type="ARBA" id="ARBA00023157"/>
    </source>
</evidence>
<keyword evidence="15" id="KW-0966">Cell projection</keyword>
<evidence type="ECO:0000256" key="15">
    <source>
        <dbReference type="ARBA" id="ARBA00023273"/>
    </source>
</evidence>
<evidence type="ECO:0000313" key="26">
    <source>
        <dbReference type="Proteomes" id="UP000299084"/>
    </source>
</evidence>
<keyword evidence="14 18" id="KW-0456">Lyase</keyword>
<dbReference type="Pfam" id="PF07714">
    <property type="entry name" value="PK_Tyr_Ser-Thr"/>
    <property type="match status" value="1"/>
</dbReference>
<comment type="similarity">
    <text evidence="18">Belongs to the adenylyl cyclase class-4/guanylyl cyclase family.</text>
</comment>
<dbReference type="SMART" id="SM00044">
    <property type="entry name" value="CYCc"/>
    <property type="match status" value="1"/>
</dbReference>
<dbReference type="FunFam" id="3.40.50.2300:FF:000114">
    <property type="entry name" value="Guanylate cyclase"/>
    <property type="match status" value="1"/>
</dbReference>
<evidence type="ECO:0000256" key="8">
    <source>
        <dbReference type="ARBA" id="ARBA00022824"/>
    </source>
</evidence>
<dbReference type="CDD" id="cd06371">
    <property type="entry name" value="PBP1_sensory_GC_DEF-like"/>
    <property type="match status" value="1"/>
</dbReference>
<keyword evidence="11 22" id="KW-0472">Membrane</keyword>
<comment type="caution">
    <text evidence="25">The sequence shown here is derived from an EMBL/GenBank/DDBJ whole genome shotgun (WGS) entry which is preliminary data.</text>
</comment>
<evidence type="ECO:0000256" key="5">
    <source>
        <dbReference type="ARBA" id="ARBA00022692"/>
    </source>
</evidence>
<evidence type="ECO:0000259" key="23">
    <source>
        <dbReference type="PROSITE" id="PS50011"/>
    </source>
</evidence>
<dbReference type="Pfam" id="PF01094">
    <property type="entry name" value="ANF_receptor"/>
    <property type="match status" value="1"/>
</dbReference>
<feature type="domain" description="Protein kinase" evidence="23">
    <location>
        <begin position="473"/>
        <end position="869"/>
    </location>
</feature>
<reference evidence="25 26" key="1">
    <citation type="journal article" date="2019" name="Mol. Ecol. Resour.">
        <title>Improving Illumina assemblies with Hi-C and long reads: an example with the North African dromedary.</title>
        <authorList>
            <person name="Elbers J.P."/>
            <person name="Rogers M.F."/>
            <person name="Perelman P.L."/>
            <person name="Proskuryakova A.A."/>
            <person name="Serdyukova N.A."/>
            <person name="Johnson W.E."/>
            <person name="Horin P."/>
            <person name="Corander J."/>
            <person name="Murphy D."/>
            <person name="Burger P.A."/>
        </authorList>
    </citation>
    <scope>NUCLEOTIDE SEQUENCE [LARGE SCALE GENOMIC DNA]</scope>
    <source>
        <strain evidence="25">Drom800</strain>
        <tissue evidence="25">Blood</tissue>
    </source>
</reference>
<dbReference type="CDD" id="cd07302">
    <property type="entry name" value="CHD"/>
    <property type="match status" value="1"/>
</dbReference>
<feature type="domain" description="Guanylate cyclase" evidence="24">
    <location>
        <begin position="941"/>
        <end position="1071"/>
    </location>
</feature>
<dbReference type="InterPro" id="IPR029787">
    <property type="entry name" value="Nucleotide_cyclase"/>
</dbReference>
<dbReference type="InterPro" id="IPR001245">
    <property type="entry name" value="Ser-Thr/Tyr_kinase_cat_dom"/>
</dbReference>
<dbReference type="PANTHER" id="PTHR11920:SF228">
    <property type="entry name" value="RETINAL GUANYLYL CYCLASE 1"/>
    <property type="match status" value="1"/>
</dbReference>
<evidence type="ECO:0000256" key="1">
    <source>
        <dbReference type="ARBA" id="ARBA00001436"/>
    </source>
</evidence>
<evidence type="ECO:0000256" key="20">
    <source>
        <dbReference type="SAM" id="Coils"/>
    </source>
</evidence>
<gene>
    <name evidence="25" type="ORF">Cadr_000018640</name>
</gene>
<evidence type="ECO:0000256" key="14">
    <source>
        <dbReference type="ARBA" id="ARBA00023239"/>
    </source>
</evidence>
<evidence type="ECO:0000256" key="13">
    <source>
        <dbReference type="ARBA" id="ARBA00023180"/>
    </source>
</evidence>
<evidence type="ECO:0000259" key="24">
    <source>
        <dbReference type="PROSITE" id="PS50125"/>
    </source>
</evidence>
<dbReference type="InterPro" id="IPR011009">
    <property type="entry name" value="Kinase-like_dom_sf"/>
</dbReference>
<evidence type="ECO:0000256" key="22">
    <source>
        <dbReference type="SAM" id="Phobius"/>
    </source>
</evidence>
<feature type="transmembrane region" description="Helical" evidence="22">
    <location>
        <begin position="653"/>
        <end position="670"/>
    </location>
</feature>
<keyword evidence="6" id="KW-0732">Signal</keyword>
<dbReference type="InterPro" id="IPR001828">
    <property type="entry name" value="ANF_lig-bd_rcpt"/>
</dbReference>
<dbReference type="AlphaFoldDB" id="A0A5N4D446"/>
<dbReference type="InterPro" id="IPR050401">
    <property type="entry name" value="Cyclic_nucleotide_synthase"/>
</dbReference>
<evidence type="ECO:0000256" key="7">
    <source>
        <dbReference type="ARBA" id="ARBA00022741"/>
    </source>
</evidence>
<dbReference type="InterPro" id="IPR028082">
    <property type="entry name" value="Peripla_BP_I"/>
</dbReference>
<feature type="compositionally biased region" description="Basic and acidic residues" evidence="21">
    <location>
        <begin position="1148"/>
        <end position="1159"/>
    </location>
</feature>
<protein>
    <recommendedName>
        <fullName evidence="19">Guanylate cyclase</fullName>
        <ecNumber evidence="19">4.6.1.2</ecNumber>
    </recommendedName>
</protein>
<evidence type="ECO:0000256" key="18">
    <source>
        <dbReference type="RuleBase" id="RU000405"/>
    </source>
</evidence>
<evidence type="ECO:0000256" key="4">
    <source>
        <dbReference type="ARBA" id="ARBA00022606"/>
    </source>
</evidence>
<name>A0A5N4D446_CAMDR</name>
<dbReference type="Pfam" id="PF00211">
    <property type="entry name" value="Guanylate_cyc"/>
    <property type="match status" value="1"/>
</dbReference>
<evidence type="ECO:0000256" key="3">
    <source>
        <dbReference type="ARBA" id="ARBA00004451"/>
    </source>
</evidence>
<dbReference type="InterPro" id="IPR001054">
    <property type="entry name" value="A/G_cyclase"/>
</dbReference>
<evidence type="ECO:0000256" key="17">
    <source>
        <dbReference type="ARBA" id="ARBA00023305"/>
    </source>
</evidence>
<dbReference type="GO" id="GO:0005524">
    <property type="term" value="F:ATP binding"/>
    <property type="evidence" value="ECO:0007669"/>
    <property type="project" value="InterPro"/>
</dbReference>
<evidence type="ECO:0000256" key="6">
    <source>
        <dbReference type="ARBA" id="ARBA00022729"/>
    </source>
</evidence>
<dbReference type="Pfam" id="PF07701">
    <property type="entry name" value="HNOBA"/>
    <property type="match status" value="1"/>
</dbReference>
<dbReference type="EMBL" id="JWIN03000016">
    <property type="protein sequence ID" value="KAB1265855.1"/>
    <property type="molecule type" value="Genomic_DNA"/>
</dbReference>